<dbReference type="SUPFAM" id="SSF46689">
    <property type="entry name" value="Homeodomain-like"/>
    <property type="match status" value="1"/>
</dbReference>
<name>A0ABR9HN67_9ACTN</name>
<evidence type="ECO:0000313" key="2">
    <source>
        <dbReference type="Proteomes" id="UP000598217"/>
    </source>
</evidence>
<dbReference type="EMBL" id="JADBDY010000001">
    <property type="protein sequence ID" value="MBE1460475.1"/>
    <property type="molecule type" value="Genomic_DNA"/>
</dbReference>
<evidence type="ECO:0000313" key="1">
    <source>
        <dbReference type="EMBL" id="MBE1460475.1"/>
    </source>
</evidence>
<dbReference type="InterPro" id="IPR009057">
    <property type="entry name" value="Homeodomain-like_sf"/>
</dbReference>
<comment type="caution">
    <text evidence="1">The sequence shown here is derived from an EMBL/GenBank/DDBJ whole genome shotgun (WGS) entry which is preliminary data.</text>
</comment>
<protein>
    <submittedName>
        <fullName evidence="1">Transposase</fullName>
    </submittedName>
</protein>
<gene>
    <name evidence="1" type="ORF">H4W79_004689</name>
</gene>
<accession>A0ABR9HN67</accession>
<dbReference type="Pfam" id="PF13551">
    <property type="entry name" value="HTH_29"/>
    <property type="match status" value="1"/>
</dbReference>
<reference evidence="1 2" key="1">
    <citation type="submission" date="2020-10" db="EMBL/GenBank/DDBJ databases">
        <title>Sequencing the genomes of 1000 actinobacteria strains.</title>
        <authorList>
            <person name="Klenk H.-P."/>
        </authorList>
    </citation>
    <scope>NUCLEOTIDE SEQUENCE [LARGE SCALE GENOMIC DNA]</scope>
    <source>
        <strain evidence="1 2">DSM 45157</strain>
    </source>
</reference>
<proteinExistence type="predicted"/>
<dbReference type="Proteomes" id="UP000598217">
    <property type="component" value="Unassembled WGS sequence"/>
</dbReference>
<sequence>MFAAALFEVGKHSQAEIARVLGVSWQAVHHWHSAWPQGGANALAPGQQGADALLDPEQERELVSLLLQGPGAHGWED</sequence>
<keyword evidence="2" id="KW-1185">Reference proteome</keyword>
<dbReference type="RefSeq" id="WP_191267506.1">
    <property type="nucleotide sequence ID" value="NZ_BMXJ01000001.1"/>
</dbReference>
<organism evidence="1 2">
    <name type="scientific">Nocardiopsis terrae</name>
    <dbReference type="NCBI Taxonomy" id="372655"/>
    <lineage>
        <taxon>Bacteria</taxon>
        <taxon>Bacillati</taxon>
        <taxon>Actinomycetota</taxon>
        <taxon>Actinomycetes</taxon>
        <taxon>Streptosporangiales</taxon>
        <taxon>Nocardiopsidaceae</taxon>
        <taxon>Nocardiopsis</taxon>
    </lineage>
</organism>